<dbReference type="GO" id="GO:0009507">
    <property type="term" value="C:chloroplast"/>
    <property type="evidence" value="ECO:0000318"/>
    <property type="project" value="GO_Central"/>
</dbReference>
<dbReference type="InterPro" id="IPR032867">
    <property type="entry name" value="DYW_dom"/>
</dbReference>
<feature type="non-terminal residue" evidence="3">
    <location>
        <position position="1"/>
    </location>
</feature>
<protein>
    <recommendedName>
        <fullName evidence="2">DYW domain-containing protein</fullName>
    </recommendedName>
</protein>
<evidence type="ECO:0000259" key="2">
    <source>
        <dbReference type="Pfam" id="PF14432"/>
    </source>
</evidence>
<dbReference type="GO" id="GO:1900871">
    <property type="term" value="P:chloroplast mRNA modification"/>
    <property type="evidence" value="ECO:0000318"/>
    <property type="project" value="GO_Central"/>
</dbReference>
<dbReference type="AlphaFoldDB" id="A0A022R5K4"/>
<evidence type="ECO:0000313" key="3">
    <source>
        <dbReference type="EMBL" id="EYU34908.1"/>
    </source>
</evidence>
<dbReference type="STRING" id="4155.A0A022R5K4"/>
<dbReference type="GO" id="GO:0008270">
    <property type="term" value="F:zinc ion binding"/>
    <property type="evidence" value="ECO:0007669"/>
    <property type="project" value="InterPro"/>
</dbReference>
<keyword evidence="4" id="KW-1185">Reference proteome</keyword>
<accession>A0A022R5K4</accession>
<comment type="similarity">
    <text evidence="1">Belongs to the PPR family. PCMP-H subfamily.</text>
</comment>
<dbReference type="Pfam" id="PF14432">
    <property type="entry name" value="DYW_deaminase"/>
    <property type="match status" value="1"/>
</dbReference>
<gene>
    <name evidence="3" type="ORF">MIMGU_mgv1a0030961mg</name>
</gene>
<proteinExistence type="inferred from homology"/>
<reference evidence="3 4" key="1">
    <citation type="journal article" date="2013" name="Proc. Natl. Acad. Sci. U.S.A.">
        <title>Fine-scale variation in meiotic recombination in Mimulus inferred from population shotgun sequencing.</title>
        <authorList>
            <person name="Hellsten U."/>
            <person name="Wright K.M."/>
            <person name="Jenkins J."/>
            <person name="Shu S."/>
            <person name="Yuan Y."/>
            <person name="Wessler S.R."/>
            <person name="Schmutz J."/>
            <person name="Willis J.H."/>
            <person name="Rokhsar D.S."/>
        </authorList>
    </citation>
    <scope>NUCLEOTIDE SEQUENCE [LARGE SCALE GENOMIC DNA]</scope>
    <source>
        <strain evidence="4">cv. DUN x IM62</strain>
    </source>
</reference>
<organism evidence="3 4">
    <name type="scientific">Erythranthe guttata</name>
    <name type="common">Yellow monkey flower</name>
    <name type="synonym">Mimulus guttatus</name>
    <dbReference type="NCBI Taxonomy" id="4155"/>
    <lineage>
        <taxon>Eukaryota</taxon>
        <taxon>Viridiplantae</taxon>
        <taxon>Streptophyta</taxon>
        <taxon>Embryophyta</taxon>
        <taxon>Tracheophyta</taxon>
        <taxon>Spermatophyta</taxon>
        <taxon>Magnoliopsida</taxon>
        <taxon>eudicotyledons</taxon>
        <taxon>Gunneridae</taxon>
        <taxon>Pentapetalae</taxon>
        <taxon>asterids</taxon>
        <taxon>lamiids</taxon>
        <taxon>Lamiales</taxon>
        <taxon>Phrymaceae</taxon>
        <taxon>Erythranthe</taxon>
    </lineage>
</organism>
<feature type="domain" description="DYW" evidence="2">
    <location>
        <begin position="39"/>
        <end position="131"/>
    </location>
</feature>
<evidence type="ECO:0000256" key="1">
    <source>
        <dbReference type="ARBA" id="ARBA00006643"/>
    </source>
</evidence>
<sequence length="131" mass="15209">WIEVKNKVHMLLAGDKSLPQMAQIMDKLNRLSIEMKKAGYSPNTDYVLQDVEEQEKEHILCGHSEKLAVVFGILNTSPGWPLRVTKNLRICGDCHAVIKCISRFERREIFVRDTNRYHHFKDGDCSCGDYW</sequence>
<evidence type="ECO:0000313" key="4">
    <source>
        <dbReference type="Proteomes" id="UP000030748"/>
    </source>
</evidence>
<dbReference type="Proteomes" id="UP000030748">
    <property type="component" value="Unassembled WGS sequence"/>
</dbReference>
<name>A0A022R5K4_ERYGU</name>
<dbReference type="EMBL" id="KI630647">
    <property type="protein sequence ID" value="EYU34908.1"/>
    <property type="molecule type" value="Genomic_DNA"/>
</dbReference>